<evidence type="ECO:0000313" key="1">
    <source>
        <dbReference type="EMBL" id="SCL32247.1"/>
    </source>
</evidence>
<gene>
    <name evidence="1" type="ORF">GA0070616_4415</name>
</gene>
<dbReference type="InterPro" id="IPR016024">
    <property type="entry name" value="ARM-type_fold"/>
</dbReference>
<dbReference type="Proteomes" id="UP000199699">
    <property type="component" value="Unassembled WGS sequence"/>
</dbReference>
<proteinExistence type="predicted"/>
<dbReference type="STRING" id="145857.GA0070616_4415"/>
<organism evidence="1 2">
    <name type="scientific">Micromonospora nigra</name>
    <dbReference type="NCBI Taxonomy" id="145857"/>
    <lineage>
        <taxon>Bacteria</taxon>
        <taxon>Bacillati</taxon>
        <taxon>Actinomycetota</taxon>
        <taxon>Actinomycetes</taxon>
        <taxon>Micromonosporales</taxon>
        <taxon>Micromonosporaceae</taxon>
        <taxon>Micromonospora</taxon>
    </lineage>
</organism>
<protein>
    <submittedName>
        <fullName evidence="1">Leucine rich repeat variant</fullName>
    </submittedName>
</protein>
<dbReference type="EMBL" id="FMHT01000003">
    <property type="protein sequence ID" value="SCL32247.1"/>
    <property type="molecule type" value="Genomic_DNA"/>
</dbReference>
<dbReference type="AlphaFoldDB" id="A0A1C6SRZ8"/>
<dbReference type="SUPFAM" id="SSF48371">
    <property type="entry name" value="ARM repeat"/>
    <property type="match status" value="2"/>
</dbReference>
<dbReference type="Gene3D" id="1.25.10.10">
    <property type="entry name" value="Leucine-rich Repeat Variant"/>
    <property type="match status" value="2"/>
</dbReference>
<keyword evidence="2" id="KW-1185">Reference proteome</keyword>
<dbReference type="InterPro" id="IPR011989">
    <property type="entry name" value="ARM-like"/>
</dbReference>
<dbReference type="Pfam" id="PF01816">
    <property type="entry name" value="LRV"/>
    <property type="match status" value="1"/>
</dbReference>
<sequence length="442" mass="48997">MARNRRAPQDVLVRLARHARAAHEMSWRRGMLLDPVAVEILAHRDPSTVLHLRRSRVSSAVVRRIAADSDARIRDAHLDFVRSMIERAVSLPIDDLEEALGRPRALLAADPDPAVRAAVADAWWERPADVHVALLTDAVPAVRAAAVRRGHPSVPMDLQPRCLADPATRAHVARYAQLTPALGMDLAMDPDEEVRQAAARNPALPAEAVARLVADADPGVRGNIAQHRLVDTQTRDRLYAQLTEESKAGSVEAQVALEWNFLEPDWVCEEPPPDRLAYLESPHVVFRRALARSRDLPPEAWQRLDADCDWRVRRYAAMRPDVPPAVLERLVREHGDGGPFRPGMVEHPNFPREVLPTFTDAEDARVRRLALHDTNLPRPLLARLTADPDAHVRRAAAEHPGLDEELLQVLLTDGDADVVANAAASDALPVVWMYRILDGAGL</sequence>
<name>A0A1C6SRZ8_9ACTN</name>
<reference evidence="1 2" key="1">
    <citation type="submission" date="2016-06" db="EMBL/GenBank/DDBJ databases">
        <authorList>
            <person name="Kjaerup R.B."/>
            <person name="Dalgaard T.S."/>
            <person name="Juul-Madsen H.R."/>
        </authorList>
    </citation>
    <scope>NUCLEOTIDE SEQUENCE [LARGE SCALE GENOMIC DNA]</scope>
    <source>
        <strain evidence="1 2">DSM 43818</strain>
    </source>
</reference>
<accession>A0A1C6SRZ8</accession>
<evidence type="ECO:0000313" key="2">
    <source>
        <dbReference type="Proteomes" id="UP000199699"/>
    </source>
</evidence>
<dbReference type="InterPro" id="IPR004830">
    <property type="entry name" value="LRR_variant"/>
</dbReference>